<gene>
    <name evidence="2" type="ORF">CK203_107911</name>
</gene>
<organism evidence="2 3">
    <name type="scientific">Vitis vinifera</name>
    <name type="common">Grape</name>
    <dbReference type="NCBI Taxonomy" id="29760"/>
    <lineage>
        <taxon>Eukaryota</taxon>
        <taxon>Viridiplantae</taxon>
        <taxon>Streptophyta</taxon>
        <taxon>Embryophyta</taxon>
        <taxon>Tracheophyta</taxon>
        <taxon>Spermatophyta</taxon>
        <taxon>Magnoliopsida</taxon>
        <taxon>eudicotyledons</taxon>
        <taxon>Gunneridae</taxon>
        <taxon>Pentapetalae</taxon>
        <taxon>rosids</taxon>
        <taxon>Vitales</taxon>
        <taxon>Vitaceae</taxon>
        <taxon>Viteae</taxon>
        <taxon>Vitis</taxon>
    </lineage>
</organism>
<sequence>MGFGEKWAGWIRWCIPTMRLSVLVNGTLSSFFHNTKGLRQRVKGRGGDGVQISHLMFTDDMLVVCEASQNQMTYLSWLLRWFEAISRLRINLDKSEILQIGWVKNLDVLAFELGCKVGALPSSYLGLPLDALYKSVTCLRWGGEFLLTIQEKRVFIDLKDGVLLIETKNEMFSVKSLYVALEPGNAVPFSRNIIWSPCVPPKVGFFAWKTLLGNALTLDQLKRKG</sequence>
<dbReference type="InterPro" id="IPR026960">
    <property type="entry name" value="RVT-Znf"/>
</dbReference>
<dbReference type="Pfam" id="PF13966">
    <property type="entry name" value="zf-RVT"/>
    <property type="match status" value="1"/>
</dbReference>
<protein>
    <recommendedName>
        <fullName evidence="1">Reverse transcriptase zinc-binding domain-containing protein</fullName>
    </recommendedName>
</protein>
<dbReference type="Proteomes" id="UP000288805">
    <property type="component" value="Unassembled WGS sequence"/>
</dbReference>
<accession>A0A438E0C2</accession>
<dbReference type="EMBL" id="QGNW01001443">
    <property type="protein sequence ID" value="RVW41236.1"/>
    <property type="molecule type" value="Genomic_DNA"/>
</dbReference>
<feature type="domain" description="Reverse transcriptase zinc-binding" evidence="1">
    <location>
        <begin position="172"/>
        <end position="224"/>
    </location>
</feature>
<dbReference type="PANTHER" id="PTHR33116">
    <property type="entry name" value="REVERSE TRANSCRIPTASE ZINC-BINDING DOMAIN-CONTAINING PROTEIN-RELATED-RELATED"/>
    <property type="match status" value="1"/>
</dbReference>
<name>A0A438E0C2_VITVI</name>
<evidence type="ECO:0000259" key="1">
    <source>
        <dbReference type="Pfam" id="PF13966"/>
    </source>
</evidence>
<dbReference type="PANTHER" id="PTHR33116:SF78">
    <property type="entry name" value="OS12G0587133 PROTEIN"/>
    <property type="match status" value="1"/>
</dbReference>
<dbReference type="AlphaFoldDB" id="A0A438E0C2"/>
<evidence type="ECO:0000313" key="3">
    <source>
        <dbReference type="Proteomes" id="UP000288805"/>
    </source>
</evidence>
<proteinExistence type="predicted"/>
<comment type="caution">
    <text evidence="2">The sequence shown here is derived from an EMBL/GenBank/DDBJ whole genome shotgun (WGS) entry which is preliminary data.</text>
</comment>
<reference evidence="2 3" key="1">
    <citation type="journal article" date="2018" name="PLoS Genet.">
        <title>Population sequencing reveals clonal diversity and ancestral inbreeding in the grapevine cultivar Chardonnay.</title>
        <authorList>
            <person name="Roach M.J."/>
            <person name="Johnson D.L."/>
            <person name="Bohlmann J."/>
            <person name="van Vuuren H.J."/>
            <person name="Jones S.J."/>
            <person name="Pretorius I.S."/>
            <person name="Schmidt S.A."/>
            <person name="Borneman A.R."/>
        </authorList>
    </citation>
    <scope>NUCLEOTIDE SEQUENCE [LARGE SCALE GENOMIC DNA]</scope>
    <source>
        <strain evidence="3">cv. Chardonnay</strain>
        <tissue evidence="2">Leaf</tissue>
    </source>
</reference>
<evidence type="ECO:0000313" key="2">
    <source>
        <dbReference type="EMBL" id="RVW41236.1"/>
    </source>
</evidence>